<comment type="caution">
    <text evidence="3">The sequence shown here is derived from an EMBL/GenBank/DDBJ whole genome shotgun (WGS) entry which is preliminary data.</text>
</comment>
<organism evidence="3 4">
    <name type="scientific">Natronococcus amylolyticus DSM 10524</name>
    <dbReference type="NCBI Taxonomy" id="1227497"/>
    <lineage>
        <taxon>Archaea</taxon>
        <taxon>Methanobacteriati</taxon>
        <taxon>Methanobacteriota</taxon>
        <taxon>Stenosarchaea group</taxon>
        <taxon>Halobacteria</taxon>
        <taxon>Halobacteriales</taxon>
        <taxon>Natrialbaceae</taxon>
        <taxon>Natronococcus</taxon>
    </lineage>
</organism>
<feature type="transmembrane region" description="Helical" evidence="2">
    <location>
        <begin position="112"/>
        <end position="132"/>
    </location>
</feature>
<feature type="transmembrane region" description="Helical" evidence="2">
    <location>
        <begin position="144"/>
        <end position="164"/>
    </location>
</feature>
<keyword evidence="4" id="KW-1185">Reference proteome</keyword>
<dbReference type="AlphaFoldDB" id="L9WXI0"/>
<sequence>MTFAEDRLARHLVDGESVRALATGSFPGEPGSEPVAVGLTDRRVLCVSAGGGLTDIRYEFVSSVRSRPRRRWQYRYRTDDALLVGAVGALLATIGVLVAVGVAAGVGPMGGALTTALAAVAATTLAAAHRVRTMTGLGPTVRQFLIGAGGFLLLSIAVLAALVSSISPSLLAAATVAGLGNLVCTPRFVAAFDGVGLSRTRATELTIATVDGETVRLLFEGDSEFGRMLGASLARDDSPSSNSSADDGPTVLARDPLEGEGR</sequence>
<dbReference type="RefSeq" id="WP_005559601.1">
    <property type="nucleotide sequence ID" value="NZ_AOIB01000038.1"/>
</dbReference>
<dbReference type="OrthoDB" id="206563at2157"/>
<feature type="transmembrane region" description="Helical" evidence="2">
    <location>
        <begin position="81"/>
        <end position="106"/>
    </location>
</feature>
<feature type="transmembrane region" description="Helical" evidence="2">
    <location>
        <begin position="170"/>
        <end position="192"/>
    </location>
</feature>
<proteinExistence type="predicted"/>
<dbReference type="Proteomes" id="UP000011688">
    <property type="component" value="Unassembled WGS sequence"/>
</dbReference>
<keyword evidence="2" id="KW-0812">Transmembrane</keyword>
<accession>L9WXI0</accession>
<dbReference type="STRING" id="1227497.C491_20372"/>
<dbReference type="EMBL" id="AOIB01000038">
    <property type="protein sequence ID" value="ELY54184.1"/>
    <property type="molecule type" value="Genomic_DNA"/>
</dbReference>
<feature type="region of interest" description="Disordered" evidence="1">
    <location>
        <begin position="232"/>
        <end position="262"/>
    </location>
</feature>
<evidence type="ECO:0000256" key="1">
    <source>
        <dbReference type="SAM" id="MobiDB-lite"/>
    </source>
</evidence>
<evidence type="ECO:0000313" key="4">
    <source>
        <dbReference type="Proteomes" id="UP000011688"/>
    </source>
</evidence>
<protein>
    <submittedName>
        <fullName evidence="3">Uncharacterized protein</fullName>
    </submittedName>
</protein>
<evidence type="ECO:0000313" key="3">
    <source>
        <dbReference type="EMBL" id="ELY54184.1"/>
    </source>
</evidence>
<gene>
    <name evidence="3" type="ORF">C491_20372</name>
</gene>
<evidence type="ECO:0000256" key="2">
    <source>
        <dbReference type="SAM" id="Phobius"/>
    </source>
</evidence>
<keyword evidence="2" id="KW-0472">Membrane</keyword>
<keyword evidence="2" id="KW-1133">Transmembrane helix</keyword>
<reference evidence="3 4" key="1">
    <citation type="journal article" date="2014" name="PLoS Genet.">
        <title>Phylogenetically driven sequencing of extremely halophilic archaea reveals strategies for static and dynamic osmo-response.</title>
        <authorList>
            <person name="Becker E.A."/>
            <person name="Seitzer P.M."/>
            <person name="Tritt A."/>
            <person name="Larsen D."/>
            <person name="Krusor M."/>
            <person name="Yao A.I."/>
            <person name="Wu D."/>
            <person name="Madern D."/>
            <person name="Eisen J.A."/>
            <person name="Darling A.E."/>
            <person name="Facciotti M.T."/>
        </authorList>
    </citation>
    <scope>NUCLEOTIDE SEQUENCE [LARGE SCALE GENOMIC DNA]</scope>
    <source>
        <strain evidence="3 4">DSM 10524</strain>
    </source>
</reference>
<dbReference type="eggNOG" id="arCOG11844">
    <property type="taxonomic scope" value="Archaea"/>
</dbReference>
<name>L9WXI0_9EURY</name>